<feature type="region of interest" description="Disordered" evidence="4">
    <location>
        <begin position="73"/>
        <end position="93"/>
    </location>
</feature>
<dbReference type="InterPro" id="IPR044867">
    <property type="entry name" value="DEUBAD_dom"/>
</dbReference>
<feature type="compositionally biased region" description="Basic residues" evidence="4">
    <location>
        <begin position="445"/>
        <end position="454"/>
    </location>
</feature>
<dbReference type="GO" id="GO:0008541">
    <property type="term" value="C:proteasome regulatory particle, lid subcomplex"/>
    <property type="evidence" value="ECO:0007669"/>
    <property type="project" value="TreeGrafter"/>
</dbReference>
<dbReference type="SUPFAM" id="SSF54928">
    <property type="entry name" value="RNA-binding domain, RBD"/>
    <property type="match status" value="1"/>
</dbReference>
<dbReference type="InterPro" id="IPR044868">
    <property type="entry name" value="Rpn13/ADRM1_Pru"/>
</dbReference>
<comment type="subcellular location">
    <subcellularLocation>
        <location evidence="1">Nucleus</location>
    </subcellularLocation>
</comment>
<dbReference type="InterPro" id="IPR038108">
    <property type="entry name" value="RPN13_DEUBAD_sf"/>
</dbReference>
<protein>
    <submittedName>
        <fullName evidence="8">Adhesion regulating molecule</fullName>
    </submittedName>
</protein>
<dbReference type="GO" id="GO:0003723">
    <property type="term" value="F:RNA binding"/>
    <property type="evidence" value="ECO:0007669"/>
    <property type="project" value="UniProtKB-UniRule"/>
</dbReference>
<dbReference type="GO" id="GO:0070628">
    <property type="term" value="F:proteasome binding"/>
    <property type="evidence" value="ECO:0007669"/>
    <property type="project" value="TreeGrafter"/>
</dbReference>
<accession>A0A9E7JJ77</accession>
<dbReference type="OrthoDB" id="340431at2759"/>
<keyword evidence="3" id="KW-0694">RNA-binding</keyword>
<dbReference type="PROSITE" id="PS51916">
    <property type="entry name" value="DEUBAD"/>
    <property type="match status" value="1"/>
</dbReference>
<dbReference type="GO" id="GO:0005737">
    <property type="term" value="C:cytoplasm"/>
    <property type="evidence" value="ECO:0007669"/>
    <property type="project" value="InterPro"/>
</dbReference>
<proteinExistence type="predicted"/>
<reference evidence="8" key="1">
    <citation type="submission" date="2022-05" db="EMBL/GenBank/DDBJ databases">
        <title>The Musa troglodytarum L. genome provides insights into the mechanism of non-climacteric behaviour and enrichment of carotenoids.</title>
        <authorList>
            <person name="Wang J."/>
        </authorList>
    </citation>
    <scope>NUCLEOTIDE SEQUENCE</scope>
    <source>
        <tissue evidence="8">Leaf</tissue>
    </source>
</reference>
<dbReference type="Proteomes" id="UP001055439">
    <property type="component" value="Chromosome 10"/>
</dbReference>
<dbReference type="InterPro" id="IPR032368">
    <property type="entry name" value="RPN13_DEUBAD"/>
</dbReference>
<dbReference type="PROSITE" id="PS51917">
    <property type="entry name" value="PRU"/>
    <property type="match status" value="1"/>
</dbReference>
<dbReference type="GO" id="GO:0061133">
    <property type="term" value="F:endopeptidase activator activity"/>
    <property type="evidence" value="ECO:0007669"/>
    <property type="project" value="TreeGrafter"/>
</dbReference>
<dbReference type="FunFam" id="1.10.2020.20:FF:000002">
    <property type="entry name" value="26S proteasome regulatory subunit RPN13"/>
    <property type="match status" value="1"/>
</dbReference>
<evidence type="ECO:0000259" key="7">
    <source>
        <dbReference type="PROSITE" id="PS51917"/>
    </source>
</evidence>
<organism evidence="8 9">
    <name type="scientific">Musa troglodytarum</name>
    <name type="common">fe'i banana</name>
    <dbReference type="NCBI Taxonomy" id="320322"/>
    <lineage>
        <taxon>Eukaryota</taxon>
        <taxon>Viridiplantae</taxon>
        <taxon>Streptophyta</taxon>
        <taxon>Embryophyta</taxon>
        <taxon>Tracheophyta</taxon>
        <taxon>Spermatophyta</taxon>
        <taxon>Magnoliopsida</taxon>
        <taxon>Liliopsida</taxon>
        <taxon>Zingiberales</taxon>
        <taxon>Musaceae</taxon>
        <taxon>Musa</taxon>
    </lineage>
</organism>
<dbReference type="PANTHER" id="PTHR12225">
    <property type="entry name" value="ADHESION REGULATING MOLECULE 1 110 KDA CELL MEMBRANE GLYCOPROTEIN"/>
    <property type="match status" value="1"/>
</dbReference>
<name>A0A9E7JJ77_9LILI</name>
<dbReference type="InterPro" id="IPR006773">
    <property type="entry name" value="Rpn13/ADRM1"/>
</dbReference>
<dbReference type="AlphaFoldDB" id="A0A9E7JJ77"/>
<dbReference type="InterPro" id="IPR012677">
    <property type="entry name" value="Nucleotide-bd_a/b_plait_sf"/>
</dbReference>
<evidence type="ECO:0000313" key="8">
    <source>
        <dbReference type="EMBL" id="URD83038.1"/>
    </source>
</evidence>
<dbReference type="Pfam" id="PF16550">
    <property type="entry name" value="RPN13_C"/>
    <property type="match status" value="1"/>
</dbReference>
<dbReference type="Gene3D" id="3.30.70.330">
    <property type="match status" value="1"/>
</dbReference>
<dbReference type="Pfam" id="PF00076">
    <property type="entry name" value="RRM_1"/>
    <property type="match status" value="1"/>
</dbReference>
<evidence type="ECO:0000256" key="2">
    <source>
        <dbReference type="ARBA" id="ARBA00023242"/>
    </source>
</evidence>
<evidence type="ECO:0000313" key="9">
    <source>
        <dbReference type="Proteomes" id="UP001055439"/>
    </source>
</evidence>
<dbReference type="PROSITE" id="PS50102">
    <property type="entry name" value="RRM"/>
    <property type="match status" value="1"/>
</dbReference>
<dbReference type="InterPro" id="IPR000504">
    <property type="entry name" value="RRM_dom"/>
</dbReference>
<dbReference type="PANTHER" id="PTHR12225:SF0">
    <property type="entry name" value="PROTEASOMAL UBIQUITIN RECEPTOR ADRM1"/>
    <property type="match status" value="1"/>
</dbReference>
<dbReference type="GO" id="GO:0005634">
    <property type="term" value="C:nucleus"/>
    <property type="evidence" value="ECO:0007669"/>
    <property type="project" value="UniProtKB-SubCell"/>
</dbReference>
<evidence type="ECO:0000256" key="3">
    <source>
        <dbReference type="PROSITE-ProRule" id="PRU00176"/>
    </source>
</evidence>
<dbReference type="InterPro" id="IPR035979">
    <property type="entry name" value="RBD_domain_sf"/>
</dbReference>
<keyword evidence="9" id="KW-1185">Reference proteome</keyword>
<sequence>MENDAPLQEIMLEFRAGKMVLNGTRVVPDTRKGLVRIGRDQIIFPDEAVFEKVSQSSERVYLLKFRHDNLMGEDEAEASVPPQMSDTSDNTVEDDFSSRAGNLVDQNIAGELGGEVTSSARPVQLADLQRILRSIQPADAIEDPDAGLGLGDILKPDLVLPLIETLPIEQQLAQYLPEGSWSPADLMELLQSPQFRQQVDTFTHVLRTGQIDLSQFGINPNKFTVLSFLEALEDSVAKSSEAAGSNSAQDESKDSQSQRFDDMKKNICFFWLDLGTMRPVFCGNLDHDARQSELDRLFSKYGRVDRIDMKSGYAFVYFEDERDAGDAIRGLDGIPFGYSRRKLSVEWSRQGDRGPRYRDGSSKILDRVVSVEYAFRDDDDRDEMRGSPRRGGHGRRDDSPYGHSGSPGYDRGRPSPDYGHARSPVYTRYNGPSYNRSRSPDYGHHRSRSPARRS</sequence>
<feature type="domain" description="DEUBAD" evidence="6">
    <location>
        <begin position="141"/>
        <end position="242"/>
    </location>
</feature>
<feature type="region of interest" description="Disordered" evidence="4">
    <location>
        <begin position="379"/>
        <end position="454"/>
    </location>
</feature>
<dbReference type="CDD" id="cd12234">
    <property type="entry name" value="RRM1_AtRSp31_like"/>
    <property type="match status" value="1"/>
</dbReference>
<evidence type="ECO:0000259" key="5">
    <source>
        <dbReference type="PROSITE" id="PS50102"/>
    </source>
</evidence>
<keyword evidence="2" id="KW-0539">Nucleus</keyword>
<feature type="domain" description="RRM" evidence="5">
    <location>
        <begin position="278"/>
        <end position="350"/>
    </location>
</feature>
<evidence type="ECO:0000256" key="4">
    <source>
        <dbReference type="SAM" id="MobiDB-lite"/>
    </source>
</evidence>
<dbReference type="SMART" id="SM00360">
    <property type="entry name" value="RRM"/>
    <property type="match status" value="1"/>
</dbReference>
<dbReference type="Gene3D" id="1.10.2020.20">
    <property type="match status" value="1"/>
</dbReference>
<evidence type="ECO:0000256" key="1">
    <source>
        <dbReference type="ARBA" id="ARBA00004123"/>
    </source>
</evidence>
<evidence type="ECO:0000259" key="6">
    <source>
        <dbReference type="PROSITE" id="PS51916"/>
    </source>
</evidence>
<feature type="domain" description="Pru" evidence="7">
    <location>
        <begin position="1"/>
        <end position="107"/>
    </location>
</feature>
<gene>
    <name evidence="8" type="ORF">MUK42_19025</name>
</gene>
<dbReference type="EMBL" id="CP097503">
    <property type="protein sequence ID" value="URD83038.1"/>
    <property type="molecule type" value="Genomic_DNA"/>
</dbReference>